<dbReference type="GO" id="GO:0006310">
    <property type="term" value="P:DNA recombination"/>
    <property type="evidence" value="ECO:0007669"/>
    <property type="project" value="UniProtKB-UniRule"/>
</dbReference>
<dbReference type="PANTHER" id="PTHR33991:SF1">
    <property type="entry name" value="DNA REPAIR PROTEIN RECO"/>
    <property type="match status" value="1"/>
</dbReference>
<sequence>MSDRTWSSRALVLSLSTFGEGHRDAKLLTEDRGIVQAAVFGGAKSKLKGLVNPWHTGTVWIYSDPVKNHHKITDFDVSEWRQGIRESLARTFAASVCTEIVTRSHGVADWTLVNAFLDGIAVSSDDECRRALNRFLWRILHSAGIAPDLSCCSRCGRGMSGENGESTVSYYSPHEEAVLCADCARPEERSVPLSIEARSWLLAVERLPPSRSRAWKCDPREETEIRRFLRFLVSRHFGGELKTLNAAEGIL</sequence>
<dbReference type="GO" id="GO:0043590">
    <property type="term" value="C:bacterial nucleoid"/>
    <property type="evidence" value="ECO:0007669"/>
    <property type="project" value="TreeGrafter"/>
</dbReference>
<dbReference type="Proteomes" id="UP001198163">
    <property type="component" value="Unassembled WGS sequence"/>
</dbReference>
<evidence type="ECO:0000256" key="5">
    <source>
        <dbReference type="ARBA" id="ARBA00023204"/>
    </source>
</evidence>
<dbReference type="SUPFAM" id="SSF57863">
    <property type="entry name" value="ArfGap/RecO-like zinc finger"/>
    <property type="match status" value="1"/>
</dbReference>
<comment type="caution">
    <text evidence="9">The sequence shown here is derived from an EMBL/GenBank/DDBJ whole genome shotgun (WGS) entry which is preliminary data.</text>
</comment>
<dbReference type="SUPFAM" id="SSF50249">
    <property type="entry name" value="Nucleic acid-binding proteins"/>
    <property type="match status" value="1"/>
</dbReference>
<dbReference type="RefSeq" id="WP_230753018.1">
    <property type="nucleotide sequence ID" value="NZ_JAINWA010000001.1"/>
</dbReference>
<dbReference type="PANTHER" id="PTHR33991">
    <property type="entry name" value="DNA REPAIR PROTEIN RECO"/>
    <property type="match status" value="1"/>
</dbReference>
<proteinExistence type="inferred from homology"/>
<dbReference type="InterPro" id="IPR003717">
    <property type="entry name" value="RecO"/>
</dbReference>
<evidence type="ECO:0000259" key="8">
    <source>
        <dbReference type="Pfam" id="PF11967"/>
    </source>
</evidence>
<feature type="domain" description="DNA replication/recombination mediator RecO N-terminal" evidence="8">
    <location>
        <begin position="5"/>
        <end position="73"/>
    </location>
</feature>
<evidence type="ECO:0000256" key="1">
    <source>
        <dbReference type="ARBA" id="ARBA00007452"/>
    </source>
</evidence>
<keyword evidence="3 7" id="KW-0227">DNA damage</keyword>
<dbReference type="InterPro" id="IPR022572">
    <property type="entry name" value="DNA_rep/recomb_RecO_N"/>
</dbReference>
<accession>A0AAE3EGE7</accession>
<comment type="function">
    <text evidence="7">Involved in DNA repair and RecF pathway recombination.</text>
</comment>
<evidence type="ECO:0000256" key="3">
    <source>
        <dbReference type="ARBA" id="ARBA00022763"/>
    </source>
</evidence>
<dbReference type="AlphaFoldDB" id="A0AAE3EGE7"/>
<keyword evidence="4 7" id="KW-0233">DNA recombination</keyword>
<dbReference type="EMBL" id="JAINWA010000001">
    <property type="protein sequence ID" value="MCD1653700.1"/>
    <property type="molecule type" value="Genomic_DNA"/>
</dbReference>
<reference evidence="9" key="1">
    <citation type="submission" date="2021-08" db="EMBL/GenBank/DDBJ databases">
        <title>Comparative analyses of Brucepasteria parasyntrophica and Teretinema zuelzerae.</title>
        <authorList>
            <person name="Song Y."/>
            <person name="Brune A."/>
        </authorList>
    </citation>
    <scope>NUCLEOTIDE SEQUENCE</scope>
    <source>
        <strain evidence="9">DSM 1903</strain>
    </source>
</reference>
<evidence type="ECO:0000256" key="4">
    <source>
        <dbReference type="ARBA" id="ARBA00023172"/>
    </source>
</evidence>
<dbReference type="GO" id="GO:0006302">
    <property type="term" value="P:double-strand break repair"/>
    <property type="evidence" value="ECO:0007669"/>
    <property type="project" value="TreeGrafter"/>
</dbReference>
<dbReference type="Gene3D" id="1.20.1440.120">
    <property type="entry name" value="Recombination protein O, C-terminal domain"/>
    <property type="match status" value="1"/>
</dbReference>
<evidence type="ECO:0000313" key="9">
    <source>
        <dbReference type="EMBL" id="MCD1653700.1"/>
    </source>
</evidence>
<protein>
    <recommendedName>
        <fullName evidence="2 7">DNA repair protein RecO</fullName>
    </recommendedName>
    <alternativeName>
        <fullName evidence="6 7">Recombination protein O</fullName>
    </alternativeName>
</protein>
<keyword evidence="10" id="KW-1185">Reference proteome</keyword>
<evidence type="ECO:0000256" key="6">
    <source>
        <dbReference type="ARBA" id="ARBA00033409"/>
    </source>
</evidence>
<dbReference type="InterPro" id="IPR042242">
    <property type="entry name" value="RecO_C"/>
</dbReference>
<gene>
    <name evidence="7 9" type="primary">recO</name>
    <name evidence="9" type="ORF">K7J14_03180</name>
</gene>
<evidence type="ECO:0000313" key="10">
    <source>
        <dbReference type="Proteomes" id="UP001198163"/>
    </source>
</evidence>
<dbReference type="InterPro" id="IPR012340">
    <property type="entry name" value="NA-bd_OB-fold"/>
</dbReference>
<dbReference type="HAMAP" id="MF_00201">
    <property type="entry name" value="RecO"/>
    <property type="match status" value="1"/>
</dbReference>
<dbReference type="NCBIfam" id="TIGR00613">
    <property type="entry name" value="reco"/>
    <property type="match status" value="1"/>
</dbReference>
<comment type="similarity">
    <text evidence="1 7">Belongs to the RecO family.</text>
</comment>
<dbReference type="Pfam" id="PF02565">
    <property type="entry name" value="RecO_C"/>
    <property type="match status" value="1"/>
</dbReference>
<evidence type="ECO:0000256" key="2">
    <source>
        <dbReference type="ARBA" id="ARBA00021310"/>
    </source>
</evidence>
<dbReference type="Pfam" id="PF11967">
    <property type="entry name" value="RecO_N"/>
    <property type="match status" value="1"/>
</dbReference>
<dbReference type="InterPro" id="IPR037278">
    <property type="entry name" value="ARFGAP/RecO"/>
</dbReference>
<evidence type="ECO:0000256" key="7">
    <source>
        <dbReference type="HAMAP-Rule" id="MF_00201"/>
    </source>
</evidence>
<keyword evidence="5 7" id="KW-0234">DNA repair</keyword>
<name>A0AAE3EGE7_9SPIR</name>
<organism evidence="9 10">
    <name type="scientific">Teretinema zuelzerae</name>
    <dbReference type="NCBI Taxonomy" id="156"/>
    <lineage>
        <taxon>Bacteria</taxon>
        <taxon>Pseudomonadati</taxon>
        <taxon>Spirochaetota</taxon>
        <taxon>Spirochaetia</taxon>
        <taxon>Spirochaetales</taxon>
        <taxon>Treponemataceae</taxon>
        <taxon>Teretinema</taxon>
    </lineage>
</organism>